<dbReference type="PATRIC" id="fig|1158609.3.peg.2908"/>
<proteinExistence type="predicted"/>
<reference evidence="2 4" key="2">
    <citation type="submission" date="2013-03" db="EMBL/GenBank/DDBJ databases">
        <title>The Genome Sequence of Enterococcus moraviensis BAA-383 (PacBio/Illumina hybrid assembly).</title>
        <authorList>
            <consortium name="The Broad Institute Genomics Platform"/>
            <consortium name="The Broad Institute Genome Sequencing Center for Infectious Disease"/>
            <person name="Earl A."/>
            <person name="Russ C."/>
            <person name="Gilmore M."/>
            <person name="Surin D."/>
            <person name="Walker B."/>
            <person name="Young S."/>
            <person name="Zeng Q."/>
            <person name="Gargeya S."/>
            <person name="Fitzgerald M."/>
            <person name="Haas B."/>
            <person name="Abouelleil A."/>
            <person name="Allen A.W."/>
            <person name="Alvarado L."/>
            <person name="Arachchi H.M."/>
            <person name="Berlin A.M."/>
            <person name="Chapman S.B."/>
            <person name="Gainer-Dewar J."/>
            <person name="Goldberg J."/>
            <person name="Griggs A."/>
            <person name="Gujja S."/>
            <person name="Hansen M."/>
            <person name="Howarth C."/>
            <person name="Imamovic A."/>
            <person name="Ireland A."/>
            <person name="Larimer J."/>
            <person name="McCowan C."/>
            <person name="Murphy C."/>
            <person name="Pearson M."/>
            <person name="Poon T.W."/>
            <person name="Priest M."/>
            <person name="Roberts A."/>
            <person name="Saif S."/>
            <person name="Shea T."/>
            <person name="Sisk P."/>
            <person name="Sykes S."/>
            <person name="Wortman J."/>
            <person name="Nusbaum C."/>
            <person name="Birren B."/>
        </authorList>
    </citation>
    <scope>NUCLEOTIDE SEQUENCE [LARGE SCALE GENOMIC DNA]</scope>
    <source>
        <strain evidence="2 4">ATCC BAA-383</strain>
    </source>
</reference>
<dbReference type="STRING" id="155617.RV09_GL001437"/>
<gene>
    <name evidence="2" type="ORF">I586_02309</name>
    <name evidence="1" type="ORF">UAY_02982</name>
</gene>
<evidence type="ECO:0000313" key="2">
    <source>
        <dbReference type="EMBL" id="EOT66040.1"/>
    </source>
</evidence>
<evidence type="ECO:0000313" key="1">
    <source>
        <dbReference type="EMBL" id="EOH96614.1"/>
    </source>
</evidence>
<comment type="caution">
    <text evidence="1">The sequence shown here is derived from an EMBL/GenBank/DDBJ whole genome shotgun (WGS) entry which is preliminary data.</text>
</comment>
<evidence type="ECO:0000313" key="4">
    <source>
        <dbReference type="Proteomes" id="UP000014157"/>
    </source>
</evidence>
<organism evidence="1 3">
    <name type="scientific">Enterococcus moraviensis ATCC BAA-383</name>
    <dbReference type="NCBI Taxonomy" id="1158609"/>
    <lineage>
        <taxon>Bacteria</taxon>
        <taxon>Bacillati</taxon>
        <taxon>Bacillota</taxon>
        <taxon>Bacilli</taxon>
        <taxon>Lactobacillales</taxon>
        <taxon>Enterococcaceae</taxon>
        <taxon>Enterococcus</taxon>
    </lineage>
</organism>
<dbReference type="RefSeq" id="WP_010766296.1">
    <property type="nucleotide sequence ID" value="NZ_ASWB01000003.1"/>
</dbReference>
<dbReference type="HOGENOM" id="CLU_1473034_0_0_9"/>
<reference evidence="1 3" key="1">
    <citation type="submission" date="2013-02" db="EMBL/GenBank/DDBJ databases">
        <title>The Genome Sequence of Enterococcus moraviensis BAA-383.</title>
        <authorList>
            <consortium name="The Broad Institute Genome Sequencing Platform"/>
            <consortium name="The Broad Institute Genome Sequencing Center for Infectious Disease"/>
            <person name="Earl A.M."/>
            <person name="Gilmore M.S."/>
            <person name="Lebreton F."/>
            <person name="Walker B."/>
            <person name="Young S.K."/>
            <person name="Zeng Q."/>
            <person name="Gargeya S."/>
            <person name="Fitzgerald M."/>
            <person name="Haas B."/>
            <person name="Abouelleil A."/>
            <person name="Alvarado L."/>
            <person name="Arachchi H.M."/>
            <person name="Berlin A.M."/>
            <person name="Chapman S.B."/>
            <person name="Dewar J."/>
            <person name="Goldberg J."/>
            <person name="Griggs A."/>
            <person name="Gujja S."/>
            <person name="Hansen M."/>
            <person name="Howarth C."/>
            <person name="Imamovic A."/>
            <person name="Larimer J."/>
            <person name="McCowan C."/>
            <person name="Murphy C."/>
            <person name="Neiman D."/>
            <person name="Pearson M."/>
            <person name="Priest M."/>
            <person name="Roberts A."/>
            <person name="Saif S."/>
            <person name="Shea T."/>
            <person name="Sisk P."/>
            <person name="Sykes S."/>
            <person name="Wortman J."/>
            <person name="Nusbaum C."/>
            <person name="Birren B."/>
        </authorList>
    </citation>
    <scope>NUCLEOTIDE SEQUENCE [LARGE SCALE GENOMIC DNA]</scope>
    <source>
        <strain evidence="1 3">ATCC BAA-383</strain>
    </source>
</reference>
<name>R2T8Q7_9ENTE</name>
<dbReference type="Proteomes" id="UP000014157">
    <property type="component" value="Unassembled WGS sequence"/>
</dbReference>
<evidence type="ECO:0000313" key="3">
    <source>
        <dbReference type="Proteomes" id="UP000013781"/>
    </source>
</evidence>
<dbReference type="OrthoDB" id="1684578at2"/>
<keyword evidence="4" id="KW-1185">Reference proteome</keyword>
<dbReference type="eggNOG" id="COG2856">
    <property type="taxonomic scope" value="Bacteria"/>
</dbReference>
<dbReference type="EMBL" id="AJAS01000024">
    <property type="protein sequence ID" value="EOH96614.1"/>
    <property type="molecule type" value="Genomic_DNA"/>
</dbReference>
<dbReference type="Proteomes" id="UP000013781">
    <property type="component" value="Unassembled WGS sequence"/>
</dbReference>
<dbReference type="EMBL" id="ASWB01000003">
    <property type="protein sequence ID" value="EOT66040.1"/>
    <property type="molecule type" value="Genomic_DNA"/>
</dbReference>
<accession>R2T8Q7</accession>
<sequence>MIIGDTERVAFEFKIQEDGYGEFDLIINDKRITSFSQNETIYPFKGSIIELAEWFEESKNMFFDPTPPPFPIRLRGDTIAEKIKFYRDADFIFTSEDEEFNALENIADWMYSHSWLSARGGSFLLPASFYSEDGKWLEISWSAHDAYSQYGAEFVHKEGVAYIEKEMFEEVIDEFITEVNKFK</sequence>
<dbReference type="AlphaFoldDB" id="R2T8Q7"/>
<protein>
    <submittedName>
        <fullName evidence="1">Uncharacterized protein</fullName>
    </submittedName>
</protein>